<evidence type="ECO:0000256" key="1">
    <source>
        <dbReference type="PROSITE-ProRule" id="PRU00169"/>
    </source>
</evidence>
<dbReference type="Gene3D" id="3.40.50.2300">
    <property type="match status" value="1"/>
</dbReference>
<name>A0A4R6WSY3_9SPHI</name>
<feature type="domain" description="Response regulatory" evidence="2">
    <location>
        <begin position="4"/>
        <end position="132"/>
    </location>
</feature>
<sequence length="221" mass="25373">MFKKVLIAEDHEIANISVQKTLQELGIIDTKYVYYCDDALSWVRNALRDDEPYDLLITDLSFEDDYNKQRISGGMELIKEIAAIQPNLKVIVFSAENRSSIIEELFNKYGVQGYVRKARRDAQHLKEALYTLFEGRKYQSPDIKQAIRTRNSHDFSALDVNILSLLAEGVLQKNIPYHLQERNIKPSGLSSIEKRLGLMKDLLGFSKNEQLVAYCKDIGLI</sequence>
<evidence type="ECO:0000259" key="2">
    <source>
        <dbReference type="PROSITE" id="PS50110"/>
    </source>
</evidence>
<feature type="modified residue" description="4-aspartylphosphate" evidence="1">
    <location>
        <position position="59"/>
    </location>
</feature>
<dbReference type="PANTHER" id="PTHR45566:SF1">
    <property type="entry name" value="HTH-TYPE TRANSCRIPTIONAL REGULATOR YHJB-RELATED"/>
    <property type="match status" value="1"/>
</dbReference>
<protein>
    <submittedName>
        <fullName evidence="3">DNA-binding NarL/FixJ family response regulator</fullName>
    </submittedName>
</protein>
<dbReference type="InterPro" id="IPR011006">
    <property type="entry name" value="CheY-like_superfamily"/>
</dbReference>
<proteinExistence type="predicted"/>
<reference evidence="3 4" key="1">
    <citation type="submission" date="2019-03" db="EMBL/GenBank/DDBJ databases">
        <title>Genomic Encyclopedia of Archaeal and Bacterial Type Strains, Phase II (KMG-II): from individual species to whole genera.</title>
        <authorList>
            <person name="Goeker M."/>
        </authorList>
    </citation>
    <scope>NUCLEOTIDE SEQUENCE [LARGE SCALE GENOMIC DNA]</scope>
    <source>
        <strain evidence="3 4">DSM 28353</strain>
    </source>
</reference>
<comment type="caution">
    <text evidence="3">The sequence shown here is derived from an EMBL/GenBank/DDBJ whole genome shotgun (WGS) entry which is preliminary data.</text>
</comment>
<dbReference type="GO" id="GO:0000160">
    <property type="term" value="P:phosphorelay signal transduction system"/>
    <property type="evidence" value="ECO:0007669"/>
    <property type="project" value="InterPro"/>
</dbReference>
<dbReference type="Pfam" id="PF00072">
    <property type="entry name" value="Response_reg"/>
    <property type="match status" value="1"/>
</dbReference>
<dbReference type="EMBL" id="SNYV01000011">
    <property type="protein sequence ID" value="TDQ79846.1"/>
    <property type="molecule type" value="Genomic_DNA"/>
</dbReference>
<dbReference type="InterPro" id="IPR051015">
    <property type="entry name" value="EvgA-like"/>
</dbReference>
<accession>A0A4R6WSY3</accession>
<organism evidence="3 4">
    <name type="scientific">Sphingobacterium yanglingense</name>
    <dbReference type="NCBI Taxonomy" id="1437280"/>
    <lineage>
        <taxon>Bacteria</taxon>
        <taxon>Pseudomonadati</taxon>
        <taxon>Bacteroidota</taxon>
        <taxon>Sphingobacteriia</taxon>
        <taxon>Sphingobacteriales</taxon>
        <taxon>Sphingobacteriaceae</taxon>
        <taxon>Sphingobacterium</taxon>
    </lineage>
</organism>
<dbReference type="RefSeq" id="WP_133583607.1">
    <property type="nucleotide sequence ID" value="NZ_SNYV01000011.1"/>
</dbReference>
<dbReference type="AlphaFoldDB" id="A0A4R6WSY3"/>
<keyword evidence="3" id="KW-0238">DNA-binding</keyword>
<dbReference type="InterPro" id="IPR001789">
    <property type="entry name" value="Sig_transdc_resp-reg_receiver"/>
</dbReference>
<dbReference type="SUPFAM" id="SSF52172">
    <property type="entry name" value="CheY-like"/>
    <property type="match status" value="1"/>
</dbReference>
<dbReference type="GO" id="GO:0003677">
    <property type="term" value="F:DNA binding"/>
    <property type="evidence" value="ECO:0007669"/>
    <property type="project" value="UniProtKB-KW"/>
</dbReference>
<keyword evidence="1" id="KW-0597">Phosphoprotein</keyword>
<gene>
    <name evidence="3" type="ORF">CLV99_1296</name>
</gene>
<keyword evidence="4" id="KW-1185">Reference proteome</keyword>
<dbReference type="Proteomes" id="UP000295292">
    <property type="component" value="Unassembled WGS sequence"/>
</dbReference>
<dbReference type="SMART" id="SM00448">
    <property type="entry name" value="REC"/>
    <property type="match status" value="1"/>
</dbReference>
<evidence type="ECO:0000313" key="3">
    <source>
        <dbReference type="EMBL" id="TDQ79846.1"/>
    </source>
</evidence>
<dbReference type="PANTHER" id="PTHR45566">
    <property type="entry name" value="HTH-TYPE TRANSCRIPTIONAL REGULATOR YHJB-RELATED"/>
    <property type="match status" value="1"/>
</dbReference>
<evidence type="ECO:0000313" key="4">
    <source>
        <dbReference type="Proteomes" id="UP000295292"/>
    </source>
</evidence>
<dbReference type="PROSITE" id="PS50110">
    <property type="entry name" value="RESPONSE_REGULATORY"/>
    <property type="match status" value="1"/>
</dbReference>
<dbReference type="OrthoDB" id="659223at2"/>